<comment type="similarity">
    <text evidence="2 6">Belongs to the RdgC family.</text>
</comment>
<reference evidence="7 8" key="1">
    <citation type="submission" date="2022-07" db="EMBL/GenBank/DDBJ databases">
        <authorList>
            <person name="Xamxidin M."/>
            <person name="Wu M."/>
        </authorList>
    </citation>
    <scope>NUCLEOTIDE SEQUENCE [LARGE SCALE GENOMIC DNA]</scope>
    <source>
        <strain evidence="7 8">NBRC 111650</strain>
    </source>
</reference>
<dbReference type="InterPro" id="IPR007476">
    <property type="entry name" value="RdgC"/>
</dbReference>
<organism evidence="7 8">
    <name type="scientific">Limnobacter humi</name>
    <dbReference type="NCBI Taxonomy" id="1778671"/>
    <lineage>
        <taxon>Bacteria</taxon>
        <taxon>Pseudomonadati</taxon>
        <taxon>Pseudomonadota</taxon>
        <taxon>Betaproteobacteria</taxon>
        <taxon>Burkholderiales</taxon>
        <taxon>Burkholderiaceae</taxon>
        <taxon>Limnobacter</taxon>
    </lineage>
</organism>
<keyword evidence="4 6" id="KW-0963">Cytoplasm</keyword>
<evidence type="ECO:0000313" key="7">
    <source>
        <dbReference type="EMBL" id="MCQ8897303.1"/>
    </source>
</evidence>
<dbReference type="Proteomes" id="UP001204142">
    <property type="component" value="Unassembled WGS sequence"/>
</dbReference>
<dbReference type="PANTHER" id="PTHR38103:SF1">
    <property type="entry name" value="RECOMBINATION-ASSOCIATED PROTEIN RDGC"/>
    <property type="match status" value="1"/>
</dbReference>
<dbReference type="PANTHER" id="PTHR38103">
    <property type="entry name" value="RECOMBINATION-ASSOCIATED PROTEIN RDGC"/>
    <property type="match status" value="1"/>
</dbReference>
<dbReference type="RefSeq" id="WP_256765102.1">
    <property type="nucleotide sequence ID" value="NZ_JANIGO010000004.1"/>
</dbReference>
<gene>
    <name evidence="6" type="primary">rdgC</name>
    <name evidence="7" type="ORF">NQT62_12755</name>
</gene>
<evidence type="ECO:0000313" key="8">
    <source>
        <dbReference type="Proteomes" id="UP001204142"/>
    </source>
</evidence>
<comment type="caution">
    <text evidence="7">The sequence shown here is derived from an EMBL/GenBank/DDBJ whole genome shotgun (WGS) entry which is preliminary data.</text>
</comment>
<evidence type="ECO:0000256" key="1">
    <source>
        <dbReference type="ARBA" id="ARBA00004453"/>
    </source>
</evidence>
<dbReference type="HAMAP" id="MF_00194">
    <property type="entry name" value="RdgC"/>
    <property type="match status" value="1"/>
</dbReference>
<sequence>MWFKNLFIYRLHNWNETADSLHDKLAEHGLPPCGGGDLQTRGWVAPKADGEPLVFELNKQLLISLGVEKKLLPTSVVKQFTQARVAEIEEREGYKPGRKQVKDIKEAVVTELLPRAFVIRSRTYAWINPVDELLIIDAGSPSKAEDVMSLLMKSVPGLALTLLKTKVSPGTAMTQWLTEEDNPRNFTVDQDCELRSRGEQAATIRYVKHSLDSAEVARHIQGGKTATRLALTWADRVSFVLQENLQLKRLAPLDVLKESAELDKDNDAFDTDFALMSGELRKLIADVVNLLGGELKVGESANQDLKAA</sequence>
<keyword evidence="5 6" id="KW-0233">DNA recombination</keyword>
<comment type="function">
    <text evidence="6">May be involved in recombination.</text>
</comment>
<evidence type="ECO:0000256" key="3">
    <source>
        <dbReference type="ARBA" id="ARBA00022296"/>
    </source>
</evidence>
<evidence type="ECO:0000256" key="4">
    <source>
        <dbReference type="ARBA" id="ARBA00022490"/>
    </source>
</evidence>
<name>A0ABT1WIE9_9BURK</name>
<keyword evidence="8" id="KW-1185">Reference proteome</keyword>
<comment type="subcellular location">
    <subcellularLocation>
        <location evidence="1 6">Cytoplasm</location>
        <location evidence="1 6">Nucleoid</location>
    </subcellularLocation>
</comment>
<accession>A0ABT1WIE9</accession>
<protein>
    <recommendedName>
        <fullName evidence="3 6">Recombination-associated protein RdgC</fullName>
    </recommendedName>
</protein>
<dbReference type="Pfam" id="PF04381">
    <property type="entry name" value="RdgC"/>
    <property type="match status" value="1"/>
</dbReference>
<dbReference type="NCBIfam" id="NF001463">
    <property type="entry name" value="PRK00321.1-4"/>
    <property type="match status" value="1"/>
</dbReference>
<dbReference type="EMBL" id="JANIGO010000004">
    <property type="protein sequence ID" value="MCQ8897303.1"/>
    <property type="molecule type" value="Genomic_DNA"/>
</dbReference>
<proteinExistence type="inferred from homology"/>
<evidence type="ECO:0000256" key="2">
    <source>
        <dbReference type="ARBA" id="ARBA00008657"/>
    </source>
</evidence>
<dbReference type="NCBIfam" id="NF001464">
    <property type="entry name" value="PRK00321.1-5"/>
    <property type="match status" value="1"/>
</dbReference>
<evidence type="ECO:0000256" key="5">
    <source>
        <dbReference type="ARBA" id="ARBA00023172"/>
    </source>
</evidence>
<evidence type="ECO:0000256" key="6">
    <source>
        <dbReference type="HAMAP-Rule" id="MF_00194"/>
    </source>
</evidence>